<dbReference type="Proteomes" id="UP000504844">
    <property type="component" value="Chromosome"/>
</dbReference>
<sequence length="206" mass="23508">MKYYGFVRQEIAPMLPDHAPRVLEVGCGNGATLAWLKATGRCQETVGLEYSHDASEIARTQLDQVIEGDAEQFELQTLGKFDLILCLDVLEHLRDPWQMLRKLKQQLNPQGQIIISVPNIRHHSIVLPLLFRGQWQYQTAGILDQTHLRFFTQETAQDLLEQAGFVVNQCAGHGQQWATSRFWRWLGKLNLAKPICSVQFILNGKT</sequence>
<dbReference type="PANTHER" id="PTHR43861">
    <property type="entry name" value="TRANS-ACONITATE 2-METHYLTRANSFERASE-RELATED"/>
    <property type="match status" value="1"/>
</dbReference>
<gene>
    <name evidence="1" type="ORF">HQN60_13970</name>
</gene>
<evidence type="ECO:0000313" key="2">
    <source>
        <dbReference type="Proteomes" id="UP000504844"/>
    </source>
</evidence>
<dbReference type="Pfam" id="PF13489">
    <property type="entry name" value="Methyltransf_23"/>
    <property type="match status" value="1"/>
</dbReference>
<keyword evidence="1" id="KW-0808">Transferase</keyword>
<dbReference type="GO" id="GO:0008168">
    <property type="term" value="F:methyltransferase activity"/>
    <property type="evidence" value="ECO:0007669"/>
    <property type="project" value="UniProtKB-KW"/>
</dbReference>
<dbReference type="GO" id="GO:0032259">
    <property type="term" value="P:methylation"/>
    <property type="evidence" value="ECO:0007669"/>
    <property type="project" value="UniProtKB-KW"/>
</dbReference>
<dbReference type="AlphaFoldDB" id="A0A6M8SRB2"/>
<keyword evidence="1" id="KW-0489">Methyltransferase</keyword>
<proteinExistence type="predicted"/>
<dbReference type="SUPFAM" id="SSF53335">
    <property type="entry name" value="S-adenosyl-L-methionine-dependent methyltransferases"/>
    <property type="match status" value="1"/>
</dbReference>
<dbReference type="InterPro" id="IPR029063">
    <property type="entry name" value="SAM-dependent_MTases_sf"/>
</dbReference>
<protein>
    <submittedName>
        <fullName evidence="1">Class I SAM-dependent methyltransferase</fullName>
    </submittedName>
</protein>
<keyword evidence="2" id="KW-1185">Reference proteome</keyword>
<dbReference type="RefSeq" id="WP_173534236.1">
    <property type="nucleotide sequence ID" value="NZ_CP054143.1"/>
</dbReference>
<name>A0A6M8SRB2_9NEIS</name>
<evidence type="ECO:0000313" key="1">
    <source>
        <dbReference type="EMBL" id="QKJ67735.1"/>
    </source>
</evidence>
<dbReference type="Gene3D" id="3.40.50.150">
    <property type="entry name" value="Vaccinia Virus protein VP39"/>
    <property type="match status" value="1"/>
</dbReference>
<dbReference type="EMBL" id="CP054143">
    <property type="protein sequence ID" value="QKJ67735.1"/>
    <property type="molecule type" value="Genomic_DNA"/>
</dbReference>
<dbReference type="CDD" id="cd02440">
    <property type="entry name" value="AdoMet_MTases"/>
    <property type="match status" value="1"/>
</dbReference>
<reference evidence="1 2" key="1">
    <citation type="submission" date="2020-05" db="EMBL/GenBank/DDBJ databases">
        <title>Complete genome sequence of Deefgea sp. D17.</title>
        <authorList>
            <person name="Bae J.-W."/>
            <person name="Han J.E."/>
        </authorList>
    </citation>
    <scope>NUCLEOTIDE SEQUENCE [LARGE SCALE GENOMIC DNA]</scope>
    <source>
        <strain evidence="1 2">D17</strain>
    </source>
</reference>
<dbReference type="KEGG" id="dee:HQN60_13970"/>
<accession>A0A6M8SRB2</accession>
<organism evidence="1 2">
    <name type="scientific">Deefgea piscis</name>
    <dbReference type="NCBI Taxonomy" id="2739061"/>
    <lineage>
        <taxon>Bacteria</taxon>
        <taxon>Pseudomonadati</taxon>
        <taxon>Pseudomonadota</taxon>
        <taxon>Betaproteobacteria</taxon>
        <taxon>Neisseriales</taxon>
        <taxon>Chitinibacteraceae</taxon>
        <taxon>Deefgea</taxon>
    </lineage>
</organism>